<evidence type="ECO:0000313" key="1">
    <source>
        <dbReference type="EMBL" id="EMI21574.1"/>
    </source>
</evidence>
<gene>
    <name evidence="1" type="ORF">RMSM_01503</name>
</gene>
<proteinExistence type="predicted"/>
<organism evidence="1 2">
    <name type="scientific">Rhodopirellula maiorica SM1</name>
    <dbReference type="NCBI Taxonomy" id="1265738"/>
    <lineage>
        <taxon>Bacteria</taxon>
        <taxon>Pseudomonadati</taxon>
        <taxon>Planctomycetota</taxon>
        <taxon>Planctomycetia</taxon>
        <taxon>Pirellulales</taxon>
        <taxon>Pirellulaceae</taxon>
        <taxon>Novipirellula</taxon>
    </lineage>
</organism>
<protein>
    <submittedName>
        <fullName evidence="1">Uncharacterized protein</fullName>
    </submittedName>
</protein>
<sequence length="52" mass="5813">MKTQKPLENPSWRSTSSVAISKATCLKTFRDGTRVCVWEASPWIESLDGLSI</sequence>
<keyword evidence="2" id="KW-1185">Reference proteome</keyword>
<dbReference type="EMBL" id="ANOG01000228">
    <property type="protein sequence ID" value="EMI21574.1"/>
    <property type="molecule type" value="Genomic_DNA"/>
</dbReference>
<comment type="caution">
    <text evidence="1">The sequence shown here is derived from an EMBL/GenBank/DDBJ whole genome shotgun (WGS) entry which is preliminary data.</text>
</comment>
<evidence type="ECO:0000313" key="2">
    <source>
        <dbReference type="Proteomes" id="UP000011991"/>
    </source>
</evidence>
<accession>M5S5U8</accession>
<dbReference type="Proteomes" id="UP000011991">
    <property type="component" value="Unassembled WGS sequence"/>
</dbReference>
<dbReference type="PATRIC" id="fig|1265738.3.peg.1491"/>
<reference evidence="1 2" key="1">
    <citation type="journal article" date="2013" name="Mar. Genomics">
        <title>Expression of sulfatases in Rhodopirellula baltica and the diversity of sulfatases in the genus Rhodopirellula.</title>
        <authorList>
            <person name="Wegner C.E."/>
            <person name="Richter-Heitmann T."/>
            <person name="Klindworth A."/>
            <person name="Klockow C."/>
            <person name="Richter M."/>
            <person name="Achstetter T."/>
            <person name="Glockner F.O."/>
            <person name="Harder J."/>
        </authorList>
    </citation>
    <scope>NUCLEOTIDE SEQUENCE [LARGE SCALE GENOMIC DNA]</scope>
    <source>
        <strain evidence="1 2">SM1</strain>
    </source>
</reference>
<name>M5S5U8_9BACT</name>
<dbReference type="AlphaFoldDB" id="M5S5U8"/>